<sequence>MEERRNELKIILINHTQGTDEKVCGFFAVQTLFGNVRILHKKT</sequence>
<dbReference type="Proteomes" id="UP000031970">
    <property type="component" value="Unassembled WGS sequence"/>
</dbReference>
<evidence type="ECO:0000313" key="1">
    <source>
        <dbReference type="EMBL" id="KIL31979.1"/>
    </source>
</evidence>
<evidence type="ECO:0000313" key="2">
    <source>
        <dbReference type="Proteomes" id="UP000031970"/>
    </source>
</evidence>
<protein>
    <submittedName>
        <fullName evidence="1">Uncharacterized protein</fullName>
    </submittedName>
</protein>
<proteinExistence type="predicted"/>
<organism evidence="1 2">
    <name type="scientific">Bacillus subtilis subsp. subtilis</name>
    <dbReference type="NCBI Taxonomy" id="135461"/>
    <lineage>
        <taxon>Bacteria</taxon>
        <taxon>Bacillati</taxon>
        <taxon>Bacillota</taxon>
        <taxon>Bacilli</taxon>
        <taxon>Bacillales</taxon>
        <taxon>Bacillaceae</taxon>
        <taxon>Bacillus</taxon>
    </lineage>
</organism>
<dbReference type="EMBL" id="JSXS01000042">
    <property type="protein sequence ID" value="KIL31979.1"/>
    <property type="molecule type" value="Genomic_DNA"/>
</dbReference>
<reference evidence="1 2" key="1">
    <citation type="submission" date="2014-11" db="EMBL/GenBank/DDBJ databases">
        <title>Draft Genome Sequences of Nine Bacillus subtilis Strains that Form Spores with High Heat-Resistance.</title>
        <authorList>
            <person name="Krawcyk A.O."/>
            <person name="Berendsen E.M."/>
            <person name="de Jong A."/>
            <person name="Holsappel S."/>
            <person name="Eijlander R.T."/>
            <person name="Wells-Bennik M."/>
            <person name="Kuipers O.P."/>
        </authorList>
    </citation>
    <scope>NUCLEOTIDE SEQUENCE [LARGE SCALE GENOMIC DNA]</scope>
    <source>
        <strain evidence="1 2">B4067</strain>
    </source>
</reference>
<comment type="caution">
    <text evidence="1">The sequence shown here is derived from an EMBL/GenBank/DDBJ whole genome shotgun (WGS) entry which is preliminary data.</text>
</comment>
<accession>A0ABD3ZV23</accession>
<dbReference type="AlphaFoldDB" id="A0ABD3ZV23"/>
<name>A0ABD3ZV23_BACIU</name>
<gene>
    <name evidence="1" type="ORF">B4067_2822</name>
</gene>